<dbReference type="Proteomes" id="UP000015106">
    <property type="component" value="Chromosome 3"/>
</dbReference>
<evidence type="ECO:0000313" key="3">
    <source>
        <dbReference type="Proteomes" id="UP000015106"/>
    </source>
</evidence>
<keyword evidence="3" id="KW-1185">Reference proteome</keyword>
<protein>
    <submittedName>
        <fullName evidence="2">Uncharacterized protein</fullName>
    </submittedName>
</protein>
<reference evidence="2" key="2">
    <citation type="submission" date="2018-03" db="EMBL/GenBank/DDBJ databases">
        <title>The Triticum urartu genome reveals the dynamic nature of wheat genome evolution.</title>
        <authorList>
            <person name="Ling H."/>
            <person name="Ma B."/>
            <person name="Shi X."/>
            <person name="Liu H."/>
            <person name="Dong L."/>
            <person name="Sun H."/>
            <person name="Cao Y."/>
            <person name="Gao Q."/>
            <person name="Zheng S."/>
            <person name="Li Y."/>
            <person name="Yu Y."/>
            <person name="Du H."/>
            <person name="Qi M."/>
            <person name="Li Y."/>
            <person name="Yu H."/>
            <person name="Cui Y."/>
            <person name="Wang N."/>
            <person name="Chen C."/>
            <person name="Wu H."/>
            <person name="Zhao Y."/>
            <person name="Zhang J."/>
            <person name="Li Y."/>
            <person name="Zhou W."/>
            <person name="Zhang B."/>
            <person name="Hu W."/>
            <person name="Eijk M."/>
            <person name="Tang J."/>
            <person name="Witsenboer H."/>
            <person name="Zhao S."/>
            <person name="Li Z."/>
            <person name="Zhang A."/>
            <person name="Wang D."/>
            <person name="Liang C."/>
        </authorList>
    </citation>
    <scope>NUCLEOTIDE SEQUENCE [LARGE SCALE GENOMIC DNA]</scope>
    <source>
        <strain evidence="2">cv. G1812</strain>
    </source>
</reference>
<name>A0A8R7PNM1_TRIUA</name>
<dbReference type="EnsemblPlants" id="TuG1812G0300000598.01.T01">
    <property type="protein sequence ID" value="TuG1812G0300000598.01.T01"/>
    <property type="gene ID" value="TuG1812G0300000598.01"/>
</dbReference>
<accession>A0A8R7PNM1</accession>
<organism evidence="2 3">
    <name type="scientific">Triticum urartu</name>
    <name type="common">Red wild einkorn</name>
    <name type="synonym">Crithodium urartu</name>
    <dbReference type="NCBI Taxonomy" id="4572"/>
    <lineage>
        <taxon>Eukaryota</taxon>
        <taxon>Viridiplantae</taxon>
        <taxon>Streptophyta</taxon>
        <taxon>Embryophyta</taxon>
        <taxon>Tracheophyta</taxon>
        <taxon>Spermatophyta</taxon>
        <taxon>Magnoliopsida</taxon>
        <taxon>Liliopsida</taxon>
        <taxon>Poales</taxon>
        <taxon>Poaceae</taxon>
        <taxon>BOP clade</taxon>
        <taxon>Pooideae</taxon>
        <taxon>Triticodae</taxon>
        <taxon>Triticeae</taxon>
        <taxon>Triticinae</taxon>
        <taxon>Triticum</taxon>
    </lineage>
</organism>
<reference evidence="2" key="3">
    <citation type="submission" date="2022-06" db="UniProtKB">
        <authorList>
            <consortium name="EnsemblPlants"/>
        </authorList>
    </citation>
    <scope>IDENTIFICATION</scope>
</reference>
<reference evidence="3" key="1">
    <citation type="journal article" date="2013" name="Nature">
        <title>Draft genome of the wheat A-genome progenitor Triticum urartu.</title>
        <authorList>
            <person name="Ling H.Q."/>
            <person name="Zhao S."/>
            <person name="Liu D."/>
            <person name="Wang J."/>
            <person name="Sun H."/>
            <person name="Zhang C."/>
            <person name="Fan H."/>
            <person name="Li D."/>
            <person name="Dong L."/>
            <person name="Tao Y."/>
            <person name="Gao C."/>
            <person name="Wu H."/>
            <person name="Li Y."/>
            <person name="Cui Y."/>
            <person name="Guo X."/>
            <person name="Zheng S."/>
            <person name="Wang B."/>
            <person name="Yu K."/>
            <person name="Liang Q."/>
            <person name="Yang W."/>
            <person name="Lou X."/>
            <person name="Chen J."/>
            <person name="Feng M."/>
            <person name="Jian J."/>
            <person name="Zhang X."/>
            <person name="Luo G."/>
            <person name="Jiang Y."/>
            <person name="Liu J."/>
            <person name="Wang Z."/>
            <person name="Sha Y."/>
            <person name="Zhang B."/>
            <person name="Wu H."/>
            <person name="Tang D."/>
            <person name="Shen Q."/>
            <person name="Xue P."/>
            <person name="Zou S."/>
            <person name="Wang X."/>
            <person name="Liu X."/>
            <person name="Wang F."/>
            <person name="Yang Y."/>
            <person name="An X."/>
            <person name="Dong Z."/>
            <person name="Zhang K."/>
            <person name="Zhang X."/>
            <person name="Luo M.C."/>
            <person name="Dvorak J."/>
            <person name="Tong Y."/>
            <person name="Wang J."/>
            <person name="Yang H."/>
            <person name="Li Z."/>
            <person name="Wang D."/>
            <person name="Zhang A."/>
            <person name="Wang J."/>
        </authorList>
    </citation>
    <scope>NUCLEOTIDE SEQUENCE</scope>
    <source>
        <strain evidence="3">cv. G1812</strain>
    </source>
</reference>
<evidence type="ECO:0000256" key="1">
    <source>
        <dbReference type="SAM" id="MobiDB-lite"/>
    </source>
</evidence>
<feature type="region of interest" description="Disordered" evidence="1">
    <location>
        <begin position="72"/>
        <end position="108"/>
    </location>
</feature>
<feature type="compositionally biased region" description="Polar residues" evidence="1">
    <location>
        <begin position="72"/>
        <end position="99"/>
    </location>
</feature>
<proteinExistence type="predicted"/>
<sequence>MPVETEFLLMSDQDLNTDIILDKENSVLASGKYNAGISPAKQGDLFPDKNATPASRDLKRIVGKVLGSRMDSSVSAEYTSNRNNHQSQRSHTVDDGTSYSDKENLTPISTGDMKARRCLPKNLFQVDADQDQEAFCSDKENSTPVSSISQKIMDMSENRTRIESAITKRRVEDRLPS</sequence>
<evidence type="ECO:0000313" key="2">
    <source>
        <dbReference type="EnsemblPlants" id="TuG1812G0300000598.01.T01"/>
    </source>
</evidence>
<dbReference type="Gramene" id="TuG1812G0300000598.01.T01">
    <property type="protein sequence ID" value="TuG1812G0300000598.01.T01"/>
    <property type="gene ID" value="TuG1812G0300000598.01"/>
</dbReference>
<dbReference type="AlphaFoldDB" id="A0A8R7PNM1"/>